<dbReference type="Proteomes" id="UP000242414">
    <property type="component" value="Unassembled WGS sequence"/>
</dbReference>
<feature type="non-terminal residue" evidence="1">
    <location>
        <position position="51"/>
    </location>
</feature>
<dbReference type="VEuPathDB" id="FungiDB:BCV72DRAFT_188167"/>
<gene>
    <name evidence="1" type="ORF">BCV72DRAFT_188167</name>
</gene>
<dbReference type="OrthoDB" id="2224642at2759"/>
<reference evidence="1" key="1">
    <citation type="journal article" date="2016" name="Proc. Natl. Acad. Sci. U.S.A.">
        <title>Lipid metabolic changes in an early divergent fungus govern the establishment of a mutualistic symbiosis with endobacteria.</title>
        <authorList>
            <person name="Lastovetsky O.A."/>
            <person name="Gaspar M.L."/>
            <person name="Mondo S.J."/>
            <person name="LaButti K.M."/>
            <person name="Sandor L."/>
            <person name="Grigoriev I.V."/>
            <person name="Henry S.A."/>
            <person name="Pawlowska T.E."/>
        </authorList>
    </citation>
    <scope>NUCLEOTIDE SEQUENCE [LARGE SCALE GENOMIC DNA]</scope>
    <source>
        <strain evidence="1">ATCC 52814</strain>
    </source>
</reference>
<name>A0A1X0R2F9_RHIZD</name>
<proteinExistence type="predicted"/>
<evidence type="ECO:0000313" key="1">
    <source>
        <dbReference type="EMBL" id="ORE06207.1"/>
    </source>
</evidence>
<protein>
    <submittedName>
        <fullName evidence="1">Uncharacterized protein</fullName>
    </submittedName>
</protein>
<accession>A0A1X0R2F9</accession>
<organism evidence="1">
    <name type="scientific">Rhizopus microsporus var. microsporus</name>
    <dbReference type="NCBI Taxonomy" id="86635"/>
    <lineage>
        <taxon>Eukaryota</taxon>
        <taxon>Fungi</taxon>
        <taxon>Fungi incertae sedis</taxon>
        <taxon>Mucoromycota</taxon>
        <taxon>Mucoromycotina</taxon>
        <taxon>Mucoromycetes</taxon>
        <taxon>Mucorales</taxon>
        <taxon>Mucorineae</taxon>
        <taxon>Rhizopodaceae</taxon>
        <taxon>Rhizopus</taxon>
    </lineage>
</organism>
<dbReference type="EMBL" id="KV921928">
    <property type="protein sequence ID" value="ORE06207.1"/>
    <property type="molecule type" value="Genomic_DNA"/>
</dbReference>
<dbReference type="AlphaFoldDB" id="A0A1X0R2F9"/>
<sequence>MIPYVVCPATCELCGNWLPNHQSSCPRNGVHPSQWSILSFIKQEIDQEEQE</sequence>